<reference evidence="3" key="1">
    <citation type="submission" date="2011-12" db="EMBL/GenBank/DDBJ databases">
        <title>Complete genome sequence of Streptomyces cattleya strain DSM 46488.</title>
        <authorList>
            <person name="Ou H.-Y."/>
            <person name="Li P."/>
            <person name="Zhao C."/>
            <person name="O'Hagan D."/>
            <person name="Deng Z."/>
        </authorList>
    </citation>
    <scope>NUCLEOTIDE SEQUENCE [LARGE SCALE GENOMIC DNA]</scope>
    <source>
        <strain evidence="3">ATCC 35852 / DSM 46488 / JCM 4925 / NBRC 14057 / NRRL 8057</strain>
    </source>
</reference>
<gene>
    <name evidence="2" type="ordered locus">SCATT_22750</name>
</gene>
<keyword evidence="3" id="KW-1185">Reference proteome</keyword>
<proteinExistence type="predicted"/>
<evidence type="ECO:0000313" key="2">
    <source>
        <dbReference type="EMBL" id="AEW94646.1"/>
    </source>
</evidence>
<dbReference type="OrthoDB" id="4310757at2"/>
<dbReference type="Proteomes" id="UP000007842">
    <property type="component" value="Chromosome"/>
</dbReference>
<accession>F8JY70</accession>
<evidence type="ECO:0000256" key="1">
    <source>
        <dbReference type="SAM" id="MobiDB-lite"/>
    </source>
</evidence>
<dbReference type="STRING" id="1003195.SCATT_22750"/>
<dbReference type="KEGG" id="sct:SCAT_2292"/>
<dbReference type="AlphaFoldDB" id="F8JY70"/>
<accession>G8WPE4</accession>
<dbReference type="RefSeq" id="WP_014143038.1">
    <property type="nucleotide sequence ID" value="NC_016111.1"/>
</dbReference>
<dbReference type="EMBL" id="CP003219">
    <property type="protein sequence ID" value="AEW94646.1"/>
    <property type="molecule type" value="Genomic_DNA"/>
</dbReference>
<dbReference type="HOGENOM" id="CLU_2496483_0_0_11"/>
<dbReference type="PATRIC" id="fig|1003195.11.peg.3805"/>
<dbReference type="eggNOG" id="ENOG5032F05">
    <property type="taxonomic scope" value="Bacteria"/>
</dbReference>
<evidence type="ECO:0000313" key="3">
    <source>
        <dbReference type="Proteomes" id="UP000007842"/>
    </source>
</evidence>
<organism evidence="2 3">
    <name type="scientific">Streptantibioticus cattleyicolor (strain ATCC 35852 / DSM 46488 / JCM 4925 / NBRC 14057 / NRRL 8057)</name>
    <name type="common">Streptomyces cattleya</name>
    <dbReference type="NCBI Taxonomy" id="1003195"/>
    <lineage>
        <taxon>Bacteria</taxon>
        <taxon>Bacillati</taxon>
        <taxon>Actinomycetota</taxon>
        <taxon>Actinomycetes</taxon>
        <taxon>Kitasatosporales</taxon>
        <taxon>Streptomycetaceae</taxon>
        <taxon>Streptantibioticus</taxon>
    </lineage>
</organism>
<dbReference type="KEGG" id="scy:SCATT_22750"/>
<sequence>MATTSQYGWNRGRTGKGAKGRTVDQPTRCTTDGCGAEATATTPPGMRRVAVEGSREPARVYCAGWCAAYGLALAEIRALPVRGGEA</sequence>
<name>F8JY70_STREN</name>
<protein>
    <submittedName>
        <fullName evidence="2">Uncharacterized protein</fullName>
    </submittedName>
</protein>
<feature type="region of interest" description="Disordered" evidence="1">
    <location>
        <begin position="1"/>
        <end position="36"/>
    </location>
</feature>